<dbReference type="InterPro" id="IPR030392">
    <property type="entry name" value="S74_ICA"/>
</dbReference>
<evidence type="ECO:0000313" key="3">
    <source>
        <dbReference type="EMBL" id="OGZ15351.1"/>
    </source>
</evidence>
<organism evidence="3 4">
    <name type="scientific">Candidatus Lloydbacteria bacterium RIFCSPLOWO2_02_FULL_51_11</name>
    <dbReference type="NCBI Taxonomy" id="1798667"/>
    <lineage>
        <taxon>Bacteria</taxon>
        <taxon>Candidatus Lloydiibacteriota</taxon>
    </lineage>
</organism>
<proteinExistence type="predicted"/>
<dbReference type="SUPFAM" id="SSF89372">
    <property type="entry name" value="Fucose-specific lectin"/>
    <property type="match status" value="1"/>
</dbReference>
<dbReference type="Pfam" id="PF16403">
    <property type="entry name" value="Bact_surface_Ig-like"/>
    <property type="match status" value="1"/>
</dbReference>
<dbReference type="AlphaFoldDB" id="A0A1G2DQY7"/>
<feature type="region of interest" description="Disordered" evidence="1">
    <location>
        <begin position="647"/>
        <end position="672"/>
    </location>
</feature>
<dbReference type="Proteomes" id="UP000177573">
    <property type="component" value="Unassembled WGS sequence"/>
</dbReference>
<dbReference type="InterPro" id="IPR013783">
    <property type="entry name" value="Ig-like_fold"/>
</dbReference>
<gene>
    <name evidence="3" type="ORF">A3J08_00950</name>
</gene>
<comment type="caution">
    <text evidence="3">The sequence shown here is derived from an EMBL/GenBank/DDBJ whole genome shotgun (WGS) entry which is preliminary data.</text>
</comment>
<evidence type="ECO:0000313" key="4">
    <source>
        <dbReference type="Proteomes" id="UP000177573"/>
    </source>
</evidence>
<feature type="compositionally biased region" description="Low complexity" evidence="1">
    <location>
        <begin position="659"/>
        <end position="672"/>
    </location>
</feature>
<dbReference type="PROSITE" id="PS51688">
    <property type="entry name" value="ICA"/>
    <property type="match status" value="1"/>
</dbReference>
<dbReference type="STRING" id="1798667.A3J08_00950"/>
<dbReference type="Pfam" id="PF13884">
    <property type="entry name" value="Peptidase_S74"/>
    <property type="match status" value="1"/>
</dbReference>
<feature type="domain" description="Peptidase S74" evidence="2">
    <location>
        <begin position="301"/>
        <end position="549"/>
    </location>
</feature>
<dbReference type="Gene3D" id="2.120.10.70">
    <property type="entry name" value="Fucose-specific lectin"/>
    <property type="match status" value="1"/>
</dbReference>
<sequence length="832" mass="88394">MYEFNGSTWTEIGTQLADLGNTQPALATLSPNRVAFIDATNQDLRVYEFNGSTWTEIGTQLANLGNGNPALATLSPNRVAFIDSTNDDLRVYEFNGSTWVEIGTELNIATVTNPTLATLSPNRVAFLDETNDDLRVYEFNGSTWTEIGTELNTGGNGILALVALSPNRVAFIENANDNLRVYQFSSPTFFVGNDEDYPYLAVSDSGYTTAEALAVRTTLRVGQTATSTSPWGEAALTVDGGATFGSYVGIGTTTPRAHLTVVGTVGFSSSLTDEVGADDEYLCIDPSSFEVTQGGATCGASSLKYKERIEELSYGLEDVLKLNPVSFYWKEDASADRARKVGFIAEEVFTVIPEVVELKDGLPEAVTYDKLVSVLTKAVQDIGLRIDIASTSPTSTPSLAIDEEGFVSTAKNFIAGKVLYVREDTGNVGIGTSTPEYALHVAGDVAANSFVNVSARDTKKDIKRKDGPYGDLSTGTSWVEEIKNLPIFEYHYTYEAEDAPVRIGLIAEESPDEILSTNKRGVDLYKLVTFTIGGVKELIAKIEILTERIIAIEDALSPLSSGAITFSGDVAQSLQDFGLTLVDGAMKVASFIADTAFIKTLVVENTTTHALTVGSSENRAGITFYDKNTGEPYCLSVVDGNVASTQGACEEKPQTPMTNDQQNPNDQIPNAQNETASSTLSITVNGAALAHITVGSGYSDNGATVVSGAYPNLGYSTTVNDVLLASGEMVDIDTSLPSTYAIIYRAEDPDGNVASAERLVTVEAPGTAILPVEDNIASTTDPIIPGETTSPSVEIGSSTEAAIPLNEETATTTDSLPPPESIVPAITTELAL</sequence>
<evidence type="ECO:0000259" key="2">
    <source>
        <dbReference type="PROSITE" id="PS51688"/>
    </source>
</evidence>
<evidence type="ECO:0000256" key="1">
    <source>
        <dbReference type="SAM" id="MobiDB-lite"/>
    </source>
</evidence>
<reference evidence="3 4" key="1">
    <citation type="journal article" date="2016" name="Nat. Commun.">
        <title>Thousands of microbial genomes shed light on interconnected biogeochemical processes in an aquifer system.</title>
        <authorList>
            <person name="Anantharaman K."/>
            <person name="Brown C.T."/>
            <person name="Hug L.A."/>
            <person name="Sharon I."/>
            <person name="Castelle C.J."/>
            <person name="Probst A.J."/>
            <person name="Thomas B.C."/>
            <person name="Singh A."/>
            <person name="Wilkins M.J."/>
            <person name="Karaoz U."/>
            <person name="Brodie E.L."/>
            <person name="Williams K.H."/>
            <person name="Hubbard S.S."/>
            <person name="Banfield J.F."/>
        </authorList>
    </citation>
    <scope>NUCLEOTIDE SEQUENCE [LARGE SCALE GENOMIC DNA]</scope>
</reference>
<accession>A0A1G2DQY7</accession>
<dbReference type="Gene3D" id="2.60.40.10">
    <property type="entry name" value="Immunoglobulins"/>
    <property type="match status" value="1"/>
</dbReference>
<name>A0A1G2DQY7_9BACT</name>
<dbReference type="EMBL" id="MHLR01000015">
    <property type="protein sequence ID" value="OGZ15351.1"/>
    <property type="molecule type" value="Genomic_DNA"/>
</dbReference>
<protein>
    <recommendedName>
        <fullName evidence="2">Peptidase S74 domain-containing protein</fullName>
    </recommendedName>
</protein>
<dbReference type="InterPro" id="IPR032179">
    <property type="entry name" value="Cry22Aa_Ig-like"/>
</dbReference>